<dbReference type="Proteomes" id="UP000483839">
    <property type="component" value="Unassembled WGS sequence"/>
</dbReference>
<dbReference type="GO" id="GO:0003677">
    <property type="term" value="F:DNA binding"/>
    <property type="evidence" value="ECO:0007669"/>
    <property type="project" value="InterPro"/>
</dbReference>
<dbReference type="EMBL" id="WLXI01000027">
    <property type="protein sequence ID" value="MTD01194.1"/>
    <property type="molecule type" value="Genomic_DNA"/>
</dbReference>
<dbReference type="InterPro" id="IPR010982">
    <property type="entry name" value="Lambda_DNA-bd_dom_sf"/>
</dbReference>
<evidence type="ECO:0000313" key="2">
    <source>
        <dbReference type="Proteomes" id="UP000483839"/>
    </source>
</evidence>
<name>A0A6L6G6U3_STRUB</name>
<dbReference type="SUPFAM" id="SSF47413">
    <property type="entry name" value="lambda repressor-like DNA-binding domains"/>
    <property type="match status" value="1"/>
</dbReference>
<organism evidence="1 2">
    <name type="scientific">Streptococcus uberis</name>
    <dbReference type="NCBI Taxonomy" id="1349"/>
    <lineage>
        <taxon>Bacteria</taxon>
        <taxon>Bacillati</taxon>
        <taxon>Bacillota</taxon>
        <taxon>Bacilli</taxon>
        <taxon>Lactobacillales</taxon>
        <taxon>Streptococcaceae</taxon>
        <taxon>Streptococcus</taxon>
    </lineage>
</organism>
<dbReference type="RefSeq" id="WP_154617216.1">
    <property type="nucleotide sequence ID" value="NZ_JADFAY010000012.1"/>
</dbReference>
<protein>
    <submittedName>
        <fullName evidence="1">Helix-turn-helix domain-containing protein</fullName>
    </submittedName>
</protein>
<dbReference type="CDD" id="cd00093">
    <property type="entry name" value="HTH_XRE"/>
    <property type="match status" value="1"/>
</dbReference>
<dbReference type="SMART" id="SM00530">
    <property type="entry name" value="HTH_XRE"/>
    <property type="match status" value="1"/>
</dbReference>
<dbReference type="PROSITE" id="PS50943">
    <property type="entry name" value="HTH_CROC1"/>
    <property type="match status" value="1"/>
</dbReference>
<accession>A0A6L6G6U3</accession>
<dbReference type="AlphaFoldDB" id="A0A6L6G6U3"/>
<sequence length="251" mass="29906">MLNNYERIKNKNIEKNGQGNYWIEDVNTDRNTNLKIYEPNKSRIAQNISMIRGKRTKDEFSKLIGVSPSSVSHYENKFAIPSNKTIKKIIKLKEAKELTVNDLLYGKPREYLKDIFGEIRDLTEDDRVNFYEVMEKFLLDNPAYYGYEDSLVSQAIQHFASFKYSPDFIMLARLYGVEKQNVHMFNFNVNKYEQSKDSNYRYEIERRAGFHKYIMPMLEKELHKFDDLEEVAVRLKNTLSLLEFEKEKEKE</sequence>
<comment type="caution">
    <text evidence="1">The sequence shown here is derived from an EMBL/GenBank/DDBJ whole genome shotgun (WGS) entry which is preliminary data.</text>
</comment>
<reference evidence="1 2" key="1">
    <citation type="submission" date="2019-11" db="EMBL/GenBank/DDBJ databases">
        <title>Streptococcus uberis isolated from clinical mastitis cases on a southeastern Queensland dairy.</title>
        <authorList>
            <person name="Workentine M.L."/>
            <person name="Price R."/>
            <person name="Olchowy T."/>
        </authorList>
    </citation>
    <scope>NUCLEOTIDE SEQUENCE [LARGE SCALE GENOMIC DNA]</scope>
    <source>
        <strain evidence="1 2">OLC4459-A17</strain>
    </source>
</reference>
<dbReference type="Gene3D" id="1.10.260.40">
    <property type="entry name" value="lambda repressor-like DNA-binding domains"/>
    <property type="match status" value="1"/>
</dbReference>
<proteinExistence type="predicted"/>
<dbReference type="Pfam" id="PF01381">
    <property type="entry name" value="HTH_3"/>
    <property type="match status" value="1"/>
</dbReference>
<evidence type="ECO:0000313" key="1">
    <source>
        <dbReference type="EMBL" id="MTD01194.1"/>
    </source>
</evidence>
<gene>
    <name evidence="1" type="ORF">GKS16_02700</name>
</gene>
<dbReference type="InterPro" id="IPR001387">
    <property type="entry name" value="Cro/C1-type_HTH"/>
</dbReference>